<reference evidence="6" key="1">
    <citation type="submission" date="2016-10" db="EMBL/GenBank/DDBJ databases">
        <authorList>
            <person name="Varghese N."/>
            <person name="Submissions S."/>
        </authorList>
    </citation>
    <scope>NUCLEOTIDE SEQUENCE [LARGE SCALE GENOMIC DNA]</scope>
    <source>
        <strain evidence="6">CGMCC 1.10784</strain>
    </source>
</reference>
<organism evidence="5 6">
    <name type="scientific">Paenibacillus catalpae</name>
    <dbReference type="NCBI Taxonomy" id="1045775"/>
    <lineage>
        <taxon>Bacteria</taxon>
        <taxon>Bacillati</taxon>
        <taxon>Bacillota</taxon>
        <taxon>Bacilli</taxon>
        <taxon>Bacillales</taxon>
        <taxon>Paenibacillaceae</taxon>
        <taxon>Paenibacillus</taxon>
    </lineage>
</organism>
<dbReference type="InterPro" id="IPR025711">
    <property type="entry name" value="PepSY"/>
</dbReference>
<dbReference type="AlphaFoldDB" id="A0A1I2FIM8"/>
<feature type="domain" description="Sporulation protein YpeB N-terminal" evidence="4">
    <location>
        <begin position="30"/>
        <end position="167"/>
    </location>
</feature>
<evidence type="ECO:0000256" key="1">
    <source>
        <dbReference type="SAM" id="Phobius"/>
    </source>
</evidence>
<keyword evidence="1" id="KW-0812">Transmembrane</keyword>
<dbReference type="Proteomes" id="UP000198855">
    <property type="component" value="Unassembled WGS sequence"/>
</dbReference>
<evidence type="ECO:0000313" key="6">
    <source>
        <dbReference type="Proteomes" id="UP000198855"/>
    </source>
</evidence>
<name>A0A1I2FIM8_9BACL</name>
<dbReference type="Pfam" id="PF14620">
    <property type="entry name" value="YPEB_PepSY1-2"/>
    <property type="match status" value="1"/>
</dbReference>
<dbReference type="STRING" id="1045775.SAMN05216378_4851"/>
<accession>A0A1I2FIM8</accession>
<keyword evidence="1" id="KW-0472">Membrane</keyword>
<dbReference type="RefSeq" id="WP_091188989.1">
    <property type="nucleotide sequence ID" value="NZ_FOMT01000005.1"/>
</dbReference>
<proteinExistence type="predicted"/>
<evidence type="ECO:0000259" key="4">
    <source>
        <dbReference type="Pfam" id="PF20769"/>
    </source>
</evidence>
<protein>
    <submittedName>
        <fullName evidence="5">Spore germination protein</fullName>
    </submittedName>
</protein>
<feature type="domain" description="Sporulation protein YpeB PepSY1 and PepSY2" evidence="3">
    <location>
        <begin position="185"/>
        <end position="375"/>
    </location>
</feature>
<keyword evidence="1" id="KW-1133">Transmembrane helix</keyword>
<evidence type="ECO:0000313" key="5">
    <source>
        <dbReference type="EMBL" id="SFF04291.1"/>
    </source>
</evidence>
<keyword evidence="6" id="KW-1185">Reference proteome</keyword>
<dbReference type="InterPro" id="IPR014239">
    <property type="entry name" value="YpeB_PepSY1-2"/>
</dbReference>
<dbReference type="EMBL" id="FOMT01000005">
    <property type="protein sequence ID" value="SFF04291.1"/>
    <property type="molecule type" value="Genomic_DNA"/>
</dbReference>
<dbReference type="Pfam" id="PF03413">
    <property type="entry name" value="PepSY"/>
    <property type="match status" value="1"/>
</dbReference>
<feature type="transmembrane region" description="Helical" evidence="1">
    <location>
        <begin position="7"/>
        <end position="25"/>
    </location>
</feature>
<dbReference type="NCBIfam" id="TIGR02889">
    <property type="entry name" value="spore_YpeB"/>
    <property type="match status" value="1"/>
</dbReference>
<evidence type="ECO:0000259" key="3">
    <source>
        <dbReference type="Pfam" id="PF14620"/>
    </source>
</evidence>
<dbReference type="InterPro" id="IPR048402">
    <property type="entry name" value="YpeB_N"/>
</dbReference>
<dbReference type="OrthoDB" id="2372097at2"/>
<dbReference type="GO" id="GO:0009847">
    <property type="term" value="P:spore germination"/>
    <property type="evidence" value="ECO:0007669"/>
    <property type="project" value="InterPro"/>
</dbReference>
<evidence type="ECO:0000259" key="2">
    <source>
        <dbReference type="Pfam" id="PF03413"/>
    </source>
</evidence>
<feature type="domain" description="PepSY" evidence="2">
    <location>
        <begin position="378"/>
        <end position="436"/>
    </location>
</feature>
<sequence length="452" mass="51376">MYKRLSAVLFPIMTLFLIGSVYWGYQEHQEKNSILIKAENQYQRAFHDLTYHVEQLHQQLGNTLAVNSTSQSYHRKGLVNVWRLTSEAQNEINQLPLTMLPFNEAEDFLSRIANFAYKTSVRDLSKQPLSEDEFKTLKTLYAKSEDISKDLTTMQEKVLSDRLRWMDVEVALAKQNSPNDNTIIDGFKTVDKKVSEYPEINWGPSVASMYQKRSVSMLSGKMVTADDVKKHVTEFLGAQPSQIRVVENGKGTEYSSYSATVTDPKSGRKLQMDYSQRGGKLIWFMDSRDIGEKQIDQNQAQASAEKFLNEHGFKGMRAVSYNMFDNTGAFTFVSTQNGVLIYPEKLTVKVALDNGEAVGLQANDYVYEHHARSLPKAKLTKAEARKALNPEFKVANEQMAMILNELGEETLCYEFTGRVNGSDYRIYINSETGVEEAIEELSPLDKRTSFAK</sequence>
<dbReference type="Pfam" id="PF20769">
    <property type="entry name" value="YPEB_N"/>
    <property type="match status" value="1"/>
</dbReference>
<gene>
    <name evidence="5" type="ORF">SAMN05216378_4851</name>
</gene>